<proteinExistence type="predicted"/>
<sequence>MKLAVKLVLLMFMTFIVTPTVVSLIKEDIDTSMVYSMSEEEQHNHNCCKELKAALKATDYITFSNYTESSSSLIISQHTLKHDNAASSIFSPPPEQV</sequence>
<protein>
    <submittedName>
        <fullName evidence="1">Uncharacterized protein</fullName>
    </submittedName>
</protein>
<gene>
    <name evidence="1" type="ORF">CLV94_0104</name>
</gene>
<dbReference type="AlphaFoldDB" id="A0A495MGH6"/>
<keyword evidence="2" id="KW-1185">Reference proteome</keyword>
<reference evidence="1 2" key="1">
    <citation type="submission" date="2018-10" db="EMBL/GenBank/DDBJ databases">
        <title>Genomic Encyclopedia of Archaeal and Bacterial Type Strains, Phase II (KMG-II): from individual species to whole genera.</title>
        <authorList>
            <person name="Goeker M."/>
        </authorList>
    </citation>
    <scope>NUCLEOTIDE SEQUENCE [LARGE SCALE GENOMIC DNA]</scope>
    <source>
        <strain evidence="1 2">DSM 29537</strain>
    </source>
</reference>
<organism evidence="1 2">
    <name type="scientific">Flavobacterium endophyticum</name>
    <dbReference type="NCBI Taxonomy" id="1540163"/>
    <lineage>
        <taxon>Bacteria</taxon>
        <taxon>Pseudomonadati</taxon>
        <taxon>Bacteroidota</taxon>
        <taxon>Flavobacteriia</taxon>
        <taxon>Flavobacteriales</taxon>
        <taxon>Flavobacteriaceae</taxon>
        <taxon>Flavobacterium</taxon>
    </lineage>
</organism>
<comment type="caution">
    <text evidence="1">The sequence shown here is derived from an EMBL/GenBank/DDBJ whole genome shotgun (WGS) entry which is preliminary data.</text>
</comment>
<name>A0A495MGH6_9FLAO</name>
<dbReference type="OrthoDB" id="839726at2"/>
<dbReference type="RefSeq" id="WP_121374511.1">
    <property type="nucleotide sequence ID" value="NZ_RBLC01000001.1"/>
</dbReference>
<evidence type="ECO:0000313" key="2">
    <source>
        <dbReference type="Proteomes" id="UP000277579"/>
    </source>
</evidence>
<dbReference type="EMBL" id="RBLC01000001">
    <property type="protein sequence ID" value="RKS25074.1"/>
    <property type="molecule type" value="Genomic_DNA"/>
</dbReference>
<evidence type="ECO:0000313" key="1">
    <source>
        <dbReference type="EMBL" id="RKS25074.1"/>
    </source>
</evidence>
<accession>A0A495MGH6</accession>
<dbReference type="Proteomes" id="UP000277579">
    <property type="component" value="Unassembled WGS sequence"/>
</dbReference>